<organism evidence="1 2">
    <name type="scientific">Ambrosiozyma monospora</name>
    <name type="common">Yeast</name>
    <name type="synonym">Endomycopsis monosporus</name>
    <dbReference type="NCBI Taxonomy" id="43982"/>
    <lineage>
        <taxon>Eukaryota</taxon>
        <taxon>Fungi</taxon>
        <taxon>Dikarya</taxon>
        <taxon>Ascomycota</taxon>
        <taxon>Saccharomycotina</taxon>
        <taxon>Pichiomycetes</taxon>
        <taxon>Pichiales</taxon>
        <taxon>Pichiaceae</taxon>
        <taxon>Ambrosiozyma</taxon>
    </lineage>
</organism>
<evidence type="ECO:0000313" key="2">
    <source>
        <dbReference type="Proteomes" id="UP001165064"/>
    </source>
</evidence>
<dbReference type="Proteomes" id="UP001165064">
    <property type="component" value="Unassembled WGS sequence"/>
</dbReference>
<gene>
    <name evidence="1" type="ORF">Amon02_000638200</name>
</gene>
<proteinExistence type="predicted"/>
<comment type="caution">
    <text evidence="1">The sequence shown here is derived from an EMBL/GenBank/DDBJ whole genome shotgun (WGS) entry which is preliminary data.</text>
</comment>
<reference evidence="1" key="1">
    <citation type="submission" date="2023-04" db="EMBL/GenBank/DDBJ databases">
        <title>Ambrosiozyma monospora NBRC 10751.</title>
        <authorList>
            <person name="Ichikawa N."/>
            <person name="Sato H."/>
            <person name="Tonouchi N."/>
        </authorList>
    </citation>
    <scope>NUCLEOTIDE SEQUENCE</scope>
    <source>
        <strain evidence="1">NBRC 10751</strain>
    </source>
</reference>
<name>A0ACB5T9B5_AMBMO</name>
<protein>
    <submittedName>
        <fullName evidence="1">Unnamed protein product</fullName>
    </submittedName>
</protein>
<keyword evidence="2" id="KW-1185">Reference proteome</keyword>
<evidence type="ECO:0000313" key="1">
    <source>
        <dbReference type="EMBL" id="GME83756.1"/>
    </source>
</evidence>
<sequence>MEQSKYQGSFPASPEAAKPPPEKKRKKAPLKRRPPLSCTECRRRKVRCDKLQPSCSRCLKGKKNCIYVGPQDWSAPANITRNVSATAITTATASTSSTVSDDGRYAGSTRSSLSDTNYSAAAINYQQSCVPIGFLNPEESHRSNSFPDTKIINQHDVLKTYDSMLPGAHTHKLPFDNNRYSLGNINDKLSELQKLKSRVTELENELKEKPTPSSETISLITSLPDDRIANYIFFKNTRFMLLGSFQRAVLWLKDPIMSKIPELFNLIRVKADGKDKNSKFVNVRRRDKPVTQVLKKHIKQKKLGRDTKSNPIPNTEQVNVLDLNNLAVLLLQYLPNEVAIPIYIKRFFDVIYPFFPILDEHKFRAKVTKILSYKNGKPVLMKLTLQH</sequence>
<dbReference type="EMBL" id="BSXS01004962">
    <property type="protein sequence ID" value="GME83756.1"/>
    <property type="molecule type" value="Genomic_DNA"/>
</dbReference>
<accession>A0ACB5T9B5</accession>